<dbReference type="InterPro" id="IPR008969">
    <property type="entry name" value="CarboxyPept-like_regulatory"/>
</dbReference>
<dbReference type="InterPro" id="IPR012910">
    <property type="entry name" value="Plug_dom"/>
</dbReference>
<feature type="domain" description="TonB-dependent receptor plug" evidence="11">
    <location>
        <begin position="105"/>
        <end position="221"/>
    </location>
</feature>
<dbReference type="Gene3D" id="2.40.170.20">
    <property type="entry name" value="TonB-dependent receptor, beta-barrel domain"/>
    <property type="match status" value="1"/>
</dbReference>
<evidence type="ECO:0000256" key="8">
    <source>
        <dbReference type="PROSITE-ProRule" id="PRU01360"/>
    </source>
</evidence>
<dbReference type="InterPro" id="IPR036942">
    <property type="entry name" value="Beta-barrel_TonB_sf"/>
</dbReference>
<evidence type="ECO:0000256" key="9">
    <source>
        <dbReference type="RuleBase" id="RU003357"/>
    </source>
</evidence>
<accession>A0ABT1BV22</accession>
<evidence type="ECO:0000256" key="7">
    <source>
        <dbReference type="ARBA" id="ARBA00023237"/>
    </source>
</evidence>
<dbReference type="InterPro" id="IPR023997">
    <property type="entry name" value="TonB-dep_OMP_SusC/RagA_CS"/>
</dbReference>
<evidence type="ECO:0000259" key="10">
    <source>
        <dbReference type="Pfam" id="PF00593"/>
    </source>
</evidence>
<dbReference type="NCBIfam" id="TIGR04057">
    <property type="entry name" value="SusC_RagA_signa"/>
    <property type="match status" value="1"/>
</dbReference>
<keyword evidence="4 8" id="KW-0812">Transmembrane</keyword>
<comment type="similarity">
    <text evidence="8 9">Belongs to the TonB-dependent receptor family.</text>
</comment>
<keyword evidence="13" id="KW-1185">Reference proteome</keyword>
<dbReference type="Proteomes" id="UP001204015">
    <property type="component" value="Unassembled WGS sequence"/>
</dbReference>
<dbReference type="InterPro" id="IPR023996">
    <property type="entry name" value="TonB-dep_OMP_SusC/RagA"/>
</dbReference>
<dbReference type="SUPFAM" id="SSF56935">
    <property type="entry name" value="Porins"/>
    <property type="match status" value="1"/>
</dbReference>
<dbReference type="InterPro" id="IPR000531">
    <property type="entry name" value="Beta-barrel_TonB"/>
</dbReference>
<evidence type="ECO:0000256" key="3">
    <source>
        <dbReference type="ARBA" id="ARBA00022452"/>
    </source>
</evidence>
<comment type="caution">
    <text evidence="12">The sequence shown here is derived from an EMBL/GenBank/DDBJ whole genome shotgun (WGS) entry which is preliminary data.</text>
</comment>
<name>A0ABT1BV22_9BACT</name>
<dbReference type="Pfam" id="PF07715">
    <property type="entry name" value="Plug"/>
    <property type="match status" value="1"/>
</dbReference>
<dbReference type="Gene3D" id="2.60.40.1120">
    <property type="entry name" value="Carboxypeptidase-like, regulatory domain"/>
    <property type="match status" value="1"/>
</dbReference>
<evidence type="ECO:0000256" key="6">
    <source>
        <dbReference type="ARBA" id="ARBA00023136"/>
    </source>
</evidence>
<keyword evidence="6 8" id="KW-0472">Membrane</keyword>
<keyword evidence="12" id="KW-0675">Receptor</keyword>
<keyword evidence="7 8" id="KW-0998">Cell outer membrane</keyword>
<organism evidence="12 13">
    <name type="scientific">Segatella cerevisiae</name>
    <dbReference type="NCBI Taxonomy" id="2053716"/>
    <lineage>
        <taxon>Bacteria</taxon>
        <taxon>Pseudomonadati</taxon>
        <taxon>Bacteroidota</taxon>
        <taxon>Bacteroidia</taxon>
        <taxon>Bacteroidales</taxon>
        <taxon>Prevotellaceae</taxon>
        <taxon>Segatella</taxon>
    </lineage>
</organism>
<dbReference type="SUPFAM" id="SSF49464">
    <property type="entry name" value="Carboxypeptidase regulatory domain-like"/>
    <property type="match status" value="1"/>
</dbReference>
<gene>
    <name evidence="12" type="ORF">NG821_01570</name>
</gene>
<dbReference type="PROSITE" id="PS52016">
    <property type="entry name" value="TONB_DEPENDENT_REC_3"/>
    <property type="match status" value="1"/>
</dbReference>
<keyword evidence="2 8" id="KW-0813">Transport</keyword>
<dbReference type="InterPro" id="IPR039426">
    <property type="entry name" value="TonB-dep_rcpt-like"/>
</dbReference>
<dbReference type="NCBIfam" id="TIGR04056">
    <property type="entry name" value="OMP_RagA_SusC"/>
    <property type="match status" value="1"/>
</dbReference>
<keyword evidence="5 9" id="KW-0798">TonB box</keyword>
<evidence type="ECO:0000256" key="4">
    <source>
        <dbReference type="ARBA" id="ARBA00022692"/>
    </source>
</evidence>
<evidence type="ECO:0000313" key="13">
    <source>
        <dbReference type="Proteomes" id="UP001204015"/>
    </source>
</evidence>
<protein>
    <submittedName>
        <fullName evidence="12">TonB-dependent receptor</fullName>
    </submittedName>
</protein>
<proteinExistence type="inferred from homology"/>
<sequence>MLFFFSLSAVAQNRTIKGTVRDASDGSPLIGATVTAKGIKSGGITDLDGNFTISIPDNTKSLSVSYVGYVTKEVPVTSSAMDIQLQPDQKSLNEVVVIGYGTTRKSDLTGSVSTVQSKDFNKGLVSSPEQLINGKVSGVQIMSNGGSATAGSTIRIRGGASLNASNDPLIVLDGVPLESGGISGNSSNFLSMINPNDIETMTVLKDASSTAIYGSRASNGVIIITTKKGSQGKPKISFSTTNSLQTRTKLVDMMSRDEFVNTIMANGTSDQQKLLGTDNTDWNKQVYHTAFGTDNNLSISGKTGFLPFRISTGYFNQDGLVRNDNAERWTGNVVLNPSFFQDHLHVTVNAKGTYNNNQFYNSSAIWAAATYNPTIPVYVADQTYGGYNEALDATGKPVNGGVCNPRGLVDQYTSKSTIKRFIGSLDLDYKVHFFPDLKLHATLATDLAEGKGTVYVPLTAASNFTTFGEDYGYGPQKNTNRLLTLYANYSHYFEPAKSNVDVTAGYDYQYWKSATPQYNTLDAKGDVLSTVKASDYRHVLLSYYGRLNYSYGGKYLLTATVRRDGTSRFSKDNRWGTFPSVALGWILTQENWLKDNPVLSNLKLRVSYGVTGQQDGIGNYNYLPVYTQSVEGAMAYMDGQYVNTYRPEAYVSNLKWETTHSWDYGFDFGFLDNRISGSFDYYSRKTKDLLATVPSAAGTNFAKSILTNVGNVDSHGIEASISAVPIQTKDWEWNVSYNLTWEKMRVKNLSLVKGATATNVLVGPSVDAYQFQVLTEGYEPYMFYVYHQLYDEKTGKPIEGAYADLNHDGVINSSDLYHYKSAAPDFIMGFSTSVRWKKLTLSTSLRANIGNYVFNSMAMSTGAWETVSYNSYQLNNLNRSYLKTGFQTRQYLSDYYVQNASFLKMDNLSLTYNFGRVNKWISNLTVSGLMQNVFTITKYDGVDPEVPNGIDQSFYPRPRTYSLSVGLQF</sequence>
<evidence type="ECO:0000256" key="1">
    <source>
        <dbReference type="ARBA" id="ARBA00004571"/>
    </source>
</evidence>
<dbReference type="RefSeq" id="WP_252759932.1">
    <property type="nucleotide sequence ID" value="NZ_JAMXLY010000003.1"/>
</dbReference>
<dbReference type="Gene3D" id="2.170.130.10">
    <property type="entry name" value="TonB-dependent receptor, plug domain"/>
    <property type="match status" value="1"/>
</dbReference>
<comment type="subcellular location">
    <subcellularLocation>
        <location evidence="1 8">Cell outer membrane</location>
        <topology evidence="1 8">Multi-pass membrane protein</topology>
    </subcellularLocation>
</comment>
<dbReference type="InterPro" id="IPR037066">
    <property type="entry name" value="Plug_dom_sf"/>
</dbReference>
<evidence type="ECO:0000259" key="11">
    <source>
        <dbReference type="Pfam" id="PF07715"/>
    </source>
</evidence>
<dbReference type="Pfam" id="PF00593">
    <property type="entry name" value="TonB_dep_Rec_b-barrel"/>
    <property type="match status" value="1"/>
</dbReference>
<dbReference type="Pfam" id="PF13715">
    <property type="entry name" value="CarbopepD_reg_2"/>
    <property type="match status" value="1"/>
</dbReference>
<evidence type="ECO:0000256" key="5">
    <source>
        <dbReference type="ARBA" id="ARBA00023077"/>
    </source>
</evidence>
<dbReference type="EMBL" id="JAMXLY010000003">
    <property type="protein sequence ID" value="MCO6024545.1"/>
    <property type="molecule type" value="Genomic_DNA"/>
</dbReference>
<evidence type="ECO:0000256" key="2">
    <source>
        <dbReference type="ARBA" id="ARBA00022448"/>
    </source>
</evidence>
<feature type="domain" description="TonB-dependent receptor-like beta-barrel" evidence="10">
    <location>
        <begin position="380"/>
        <end position="747"/>
    </location>
</feature>
<keyword evidence="3 8" id="KW-1134">Transmembrane beta strand</keyword>
<reference evidence="12 13" key="1">
    <citation type="submission" date="2022-06" db="EMBL/GenBank/DDBJ databases">
        <title>A taxonomic note on the genus Prevotella: Description of four novel genera and emended description of the genera Hallella and Xylanibacter.</title>
        <authorList>
            <person name="Hitch T.C.A."/>
        </authorList>
    </citation>
    <scope>NUCLEOTIDE SEQUENCE [LARGE SCALE GENOMIC DNA]</scope>
    <source>
        <strain evidence="12 13">DSM 100619</strain>
    </source>
</reference>
<evidence type="ECO:0000313" key="12">
    <source>
        <dbReference type="EMBL" id="MCO6024545.1"/>
    </source>
</evidence>